<dbReference type="CDD" id="cd00609">
    <property type="entry name" value="AAT_like"/>
    <property type="match status" value="1"/>
</dbReference>
<keyword evidence="12" id="KW-1185">Reference proteome</keyword>
<dbReference type="NCBIfam" id="NF002877">
    <property type="entry name" value="PRK03317.1"/>
    <property type="match status" value="1"/>
</dbReference>
<dbReference type="Gene3D" id="3.90.1150.10">
    <property type="entry name" value="Aspartate Aminotransferase, domain 1"/>
    <property type="match status" value="1"/>
</dbReference>
<name>A0A7J5BAE5_9MICO</name>
<dbReference type="InterPro" id="IPR005861">
    <property type="entry name" value="HisP_aminotrans"/>
</dbReference>
<evidence type="ECO:0000256" key="4">
    <source>
        <dbReference type="ARBA" id="ARBA00022576"/>
    </source>
</evidence>
<comment type="similarity">
    <text evidence="2 9">Belongs to the class-II pyridoxal-phosphate-dependent aminotransferase family. Histidinol-phosphate aminotransferase subfamily.</text>
</comment>
<evidence type="ECO:0000256" key="6">
    <source>
        <dbReference type="ARBA" id="ARBA00022679"/>
    </source>
</evidence>
<reference evidence="11 12" key="1">
    <citation type="submission" date="2019-09" db="EMBL/GenBank/DDBJ databases">
        <title>Phylogeny of genus Pseudoclavibacter and closely related genus.</title>
        <authorList>
            <person name="Li Y."/>
        </authorList>
    </citation>
    <scope>NUCLEOTIDE SEQUENCE [LARGE SCALE GENOMIC DNA]</scope>
    <source>
        <strain evidence="11 12">KCTC 13959</strain>
    </source>
</reference>
<protein>
    <recommendedName>
        <fullName evidence="9">Histidinol-phosphate aminotransferase</fullName>
        <ecNumber evidence="9">2.6.1.9</ecNumber>
    </recommendedName>
    <alternativeName>
        <fullName evidence="9">Imidazole acetol-phosphate transaminase</fullName>
    </alternativeName>
</protein>
<dbReference type="Proteomes" id="UP000433493">
    <property type="component" value="Unassembled WGS sequence"/>
</dbReference>
<keyword evidence="5 9" id="KW-0028">Amino-acid biosynthesis</keyword>
<dbReference type="GO" id="GO:0004400">
    <property type="term" value="F:histidinol-phosphate transaminase activity"/>
    <property type="evidence" value="ECO:0007669"/>
    <property type="project" value="UniProtKB-UniRule"/>
</dbReference>
<comment type="caution">
    <text evidence="11">The sequence shown here is derived from an EMBL/GenBank/DDBJ whole genome shotgun (WGS) entry which is preliminary data.</text>
</comment>
<dbReference type="InterPro" id="IPR015424">
    <property type="entry name" value="PyrdxlP-dep_Trfase"/>
</dbReference>
<dbReference type="PANTHER" id="PTHR42885:SF2">
    <property type="entry name" value="HISTIDINOL-PHOSPHATE AMINOTRANSFERASE"/>
    <property type="match status" value="1"/>
</dbReference>
<evidence type="ECO:0000313" key="11">
    <source>
        <dbReference type="EMBL" id="KAB1641863.1"/>
    </source>
</evidence>
<evidence type="ECO:0000256" key="8">
    <source>
        <dbReference type="ARBA" id="ARBA00023102"/>
    </source>
</evidence>
<evidence type="ECO:0000256" key="2">
    <source>
        <dbReference type="ARBA" id="ARBA00007970"/>
    </source>
</evidence>
<gene>
    <name evidence="9" type="primary">hisC</name>
    <name evidence="11" type="ORF">F8O05_11075</name>
</gene>
<dbReference type="AlphaFoldDB" id="A0A7J5BAE5"/>
<keyword evidence="7 9" id="KW-0663">Pyridoxal phosphate</keyword>
<comment type="subunit">
    <text evidence="3 9">Homodimer.</text>
</comment>
<evidence type="ECO:0000256" key="1">
    <source>
        <dbReference type="ARBA" id="ARBA00001933"/>
    </source>
</evidence>
<evidence type="ECO:0000313" key="12">
    <source>
        <dbReference type="Proteomes" id="UP000433493"/>
    </source>
</evidence>
<dbReference type="SUPFAM" id="SSF53383">
    <property type="entry name" value="PLP-dependent transferases"/>
    <property type="match status" value="1"/>
</dbReference>
<dbReference type="InterPro" id="IPR001917">
    <property type="entry name" value="Aminotrans_II_pyridoxalP_BS"/>
</dbReference>
<organism evidence="11 12">
    <name type="scientific">Gulosibacter chungangensis</name>
    <dbReference type="NCBI Taxonomy" id="979746"/>
    <lineage>
        <taxon>Bacteria</taxon>
        <taxon>Bacillati</taxon>
        <taxon>Actinomycetota</taxon>
        <taxon>Actinomycetes</taxon>
        <taxon>Micrococcales</taxon>
        <taxon>Microbacteriaceae</taxon>
        <taxon>Gulosibacter</taxon>
    </lineage>
</organism>
<keyword evidence="6 9" id="KW-0808">Transferase</keyword>
<dbReference type="OrthoDB" id="9809616at2"/>
<dbReference type="PROSITE" id="PS00599">
    <property type="entry name" value="AA_TRANSFER_CLASS_2"/>
    <property type="match status" value="1"/>
</dbReference>
<dbReference type="Pfam" id="PF00155">
    <property type="entry name" value="Aminotran_1_2"/>
    <property type="match status" value="1"/>
</dbReference>
<feature type="domain" description="Aminotransferase class I/classII large" evidence="10">
    <location>
        <begin position="30"/>
        <end position="353"/>
    </location>
</feature>
<dbReference type="HAMAP" id="MF_01023">
    <property type="entry name" value="HisC_aminotrans_2"/>
    <property type="match status" value="1"/>
</dbReference>
<dbReference type="EC" id="2.6.1.9" evidence="9"/>
<dbReference type="GO" id="GO:0000105">
    <property type="term" value="P:L-histidine biosynthetic process"/>
    <property type="evidence" value="ECO:0007669"/>
    <property type="project" value="UniProtKB-UniRule"/>
</dbReference>
<proteinExistence type="inferred from homology"/>
<feature type="modified residue" description="N6-(pyridoxal phosphate)lysine" evidence="9">
    <location>
        <position position="223"/>
    </location>
</feature>
<accession>A0A7J5BAE5</accession>
<evidence type="ECO:0000259" key="10">
    <source>
        <dbReference type="Pfam" id="PF00155"/>
    </source>
</evidence>
<evidence type="ECO:0000256" key="5">
    <source>
        <dbReference type="ARBA" id="ARBA00022605"/>
    </source>
</evidence>
<keyword evidence="4 9" id="KW-0032">Aminotransferase</keyword>
<dbReference type="PANTHER" id="PTHR42885">
    <property type="entry name" value="HISTIDINOL-PHOSPHATE AMINOTRANSFERASE-RELATED"/>
    <property type="match status" value="1"/>
</dbReference>
<dbReference type="EMBL" id="WBKB01000007">
    <property type="protein sequence ID" value="KAB1641863.1"/>
    <property type="molecule type" value="Genomic_DNA"/>
</dbReference>
<keyword evidence="8 9" id="KW-0368">Histidine biosynthesis</keyword>
<sequence length="370" mass="40510">MTSLDELPLRDDLRGLSPYGAPQEQVRVSINVNENPYPVPEEVATHVIQQIALALPGLNRYPDREFTVLREKLAKYLGHGITADQVWAANGSNEVLQQLLQVFAGPGRTVMGFTPTYSMYPLLTQGVGSTYIAAERDGDFEISPDTARNAVAEHKPDVLILCSPNNPTGTALSLETIQAAYEASEGIVIVDEAYGEFRPDGMPSALELLPGRPRLIISRTMSKAFAYAGARLGYFAADPVITDAVRLVRLPYHLSAITQAAACGALDYSEVMLSQVDLIRGQRDRLVEEIAALGYRVYPSASNFVLFGGVSDQAAMFEEFYRRSILIRDVGIPGCLRVTAGTEEETTLFLEALAEITRERPELQAQEAVR</sequence>
<dbReference type="NCBIfam" id="TIGR01141">
    <property type="entry name" value="hisC"/>
    <property type="match status" value="1"/>
</dbReference>
<comment type="catalytic activity">
    <reaction evidence="9">
        <text>L-histidinol phosphate + 2-oxoglutarate = 3-(imidazol-4-yl)-2-oxopropyl phosphate + L-glutamate</text>
        <dbReference type="Rhea" id="RHEA:23744"/>
        <dbReference type="ChEBI" id="CHEBI:16810"/>
        <dbReference type="ChEBI" id="CHEBI:29985"/>
        <dbReference type="ChEBI" id="CHEBI:57766"/>
        <dbReference type="ChEBI" id="CHEBI:57980"/>
        <dbReference type="EC" id="2.6.1.9"/>
    </reaction>
</comment>
<evidence type="ECO:0000256" key="3">
    <source>
        <dbReference type="ARBA" id="ARBA00011738"/>
    </source>
</evidence>
<dbReference type="InterPro" id="IPR015422">
    <property type="entry name" value="PyrdxlP-dep_Trfase_small"/>
</dbReference>
<dbReference type="UniPathway" id="UPA00031">
    <property type="reaction ID" value="UER00012"/>
</dbReference>
<dbReference type="InterPro" id="IPR015421">
    <property type="entry name" value="PyrdxlP-dep_Trfase_major"/>
</dbReference>
<dbReference type="InterPro" id="IPR004839">
    <property type="entry name" value="Aminotransferase_I/II_large"/>
</dbReference>
<dbReference type="GO" id="GO:0030170">
    <property type="term" value="F:pyridoxal phosphate binding"/>
    <property type="evidence" value="ECO:0007669"/>
    <property type="project" value="InterPro"/>
</dbReference>
<evidence type="ECO:0000256" key="7">
    <source>
        <dbReference type="ARBA" id="ARBA00022898"/>
    </source>
</evidence>
<dbReference type="Gene3D" id="3.40.640.10">
    <property type="entry name" value="Type I PLP-dependent aspartate aminotransferase-like (Major domain)"/>
    <property type="match status" value="1"/>
</dbReference>
<comment type="pathway">
    <text evidence="9">Amino-acid biosynthesis; L-histidine biosynthesis; L-histidine from 5-phospho-alpha-D-ribose 1-diphosphate: step 7/9.</text>
</comment>
<dbReference type="RefSeq" id="WP_158052814.1">
    <property type="nucleotide sequence ID" value="NZ_WBKB01000007.1"/>
</dbReference>
<comment type="cofactor">
    <cofactor evidence="1 9">
        <name>pyridoxal 5'-phosphate</name>
        <dbReference type="ChEBI" id="CHEBI:597326"/>
    </cofactor>
</comment>
<evidence type="ECO:0000256" key="9">
    <source>
        <dbReference type="HAMAP-Rule" id="MF_01023"/>
    </source>
</evidence>